<dbReference type="Gene3D" id="1.10.10.790">
    <property type="entry name" value="Surp module"/>
    <property type="match status" value="2"/>
</dbReference>
<dbReference type="PROSITE" id="PS50128">
    <property type="entry name" value="SURP"/>
    <property type="match status" value="1"/>
</dbReference>
<evidence type="ECO:0000256" key="1">
    <source>
        <dbReference type="ARBA" id="ARBA00022664"/>
    </source>
</evidence>
<dbReference type="InterPro" id="IPR000061">
    <property type="entry name" value="Surp"/>
</dbReference>
<evidence type="ECO:0000256" key="5">
    <source>
        <dbReference type="ARBA" id="ARBA00023163"/>
    </source>
</evidence>
<dbReference type="InterPro" id="IPR040397">
    <property type="entry name" value="SWAP"/>
</dbReference>
<dbReference type="Pfam" id="PF01805">
    <property type="entry name" value="Surp"/>
    <property type="match status" value="2"/>
</dbReference>
<dbReference type="Pfam" id="PF09750">
    <property type="entry name" value="DRY_EERY"/>
    <property type="match status" value="1"/>
</dbReference>
<keyword evidence="4" id="KW-0805">Transcription regulation</keyword>
<dbReference type="GO" id="GO:0003723">
    <property type="term" value="F:RNA binding"/>
    <property type="evidence" value="ECO:0007669"/>
    <property type="project" value="UniProtKB-KW"/>
</dbReference>
<dbReference type="SMART" id="SM01141">
    <property type="entry name" value="DRY_EERY"/>
    <property type="match status" value="1"/>
</dbReference>
<dbReference type="SUPFAM" id="SSF109905">
    <property type="entry name" value="Surp module (SWAP domain)"/>
    <property type="match status" value="2"/>
</dbReference>
<keyword evidence="3" id="KW-0694">RNA-binding</keyword>
<protein>
    <recommendedName>
        <fullName evidence="8">SURP motif domain-containing protein</fullName>
    </recommendedName>
</protein>
<accession>A0A7I8JND2</accession>
<evidence type="ECO:0000256" key="4">
    <source>
        <dbReference type="ARBA" id="ARBA00023015"/>
    </source>
</evidence>
<dbReference type="AlphaFoldDB" id="A0A7I8JND2"/>
<dbReference type="InterPro" id="IPR019147">
    <property type="entry name" value="SWAP_N_domain"/>
</dbReference>
<evidence type="ECO:0000256" key="7">
    <source>
        <dbReference type="SAM" id="MobiDB-lite"/>
    </source>
</evidence>
<evidence type="ECO:0000256" key="6">
    <source>
        <dbReference type="ARBA" id="ARBA00023187"/>
    </source>
</evidence>
<dbReference type="SMART" id="SM00648">
    <property type="entry name" value="SWAP"/>
    <property type="match status" value="2"/>
</dbReference>
<keyword evidence="5" id="KW-0804">Transcription</keyword>
<proteinExistence type="predicted"/>
<evidence type="ECO:0000313" key="10">
    <source>
        <dbReference type="Proteomes" id="UP001189122"/>
    </source>
</evidence>
<keyword evidence="6" id="KW-0508">mRNA splicing</keyword>
<dbReference type="PANTHER" id="PTHR13161">
    <property type="entry name" value="SPLICING FACTOR SUPPRESSOR OF WHITE APRICOT"/>
    <property type="match status" value="1"/>
</dbReference>
<feature type="domain" description="SURP motif" evidence="8">
    <location>
        <begin position="360"/>
        <end position="402"/>
    </location>
</feature>
<feature type="region of interest" description="Disordered" evidence="7">
    <location>
        <begin position="250"/>
        <end position="286"/>
    </location>
</feature>
<feature type="region of interest" description="Disordered" evidence="7">
    <location>
        <begin position="301"/>
        <end position="353"/>
    </location>
</feature>
<reference evidence="9 10" key="1">
    <citation type="submission" date="2019-12" db="EMBL/GenBank/DDBJ databases">
        <authorList>
            <person name="Scholz U."/>
            <person name="Mascher M."/>
            <person name="Fiebig A."/>
        </authorList>
    </citation>
    <scope>NUCLEOTIDE SEQUENCE</scope>
</reference>
<keyword evidence="2" id="KW-0677">Repeat</keyword>
<dbReference type="GO" id="GO:0000395">
    <property type="term" value="P:mRNA 5'-splice site recognition"/>
    <property type="evidence" value="ECO:0007669"/>
    <property type="project" value="TreeGrafter"/>
</dbReference>
<gene>
    <name evidence="9" type="ORF">SI7747_15017703</name>
</gene>
<feature type="compositionally biased region" description="Basic and acidic residues" evidence="7">
    <location>
        <begin position="256"/>
        <end position="267"/>
    </location>
</feature>
<evidence type="ECO:0000256" key="3">
    <source>
        <dbReference type="ARBA" id="ARBA00022884"/>
    </source>
</evidence>
<dbReference type="InterPro" id="IPR035967">
    <property type="entry name" value="SWAP/Surp_sf"/>
</dbReference>
<dbReference type="PANTHER" id="PTHR13161:SF15">
    <property type="entry name" value="SPLICING FACTOR, SUPPRESSOR OF WHITE-APRICOT HOMOLOG"/>
    <property type="match status" value="1"/>
</dbReference>
<name>A0A7I8JND2_SPIIN</name>
<evidence type="ECO:0000313" key="9">
    <source>
        <dbReference type="EMBL" id="CAA2632063.1"/>
    </source>
</evidence>
<organism evidence="9">
    <name type="scientific">Spirodela intermedia</name>
    <name type="common">Intermediate duckweed</name>
    <dbReference type="NCBI Taxonomy" id="51605"/>
    <lineage>
        <taxon>Eukaryota</taxon>
        <taxon>Viridiplantae</taxon>
        <taxon>Streptophyta</taxon>
        <taxon>Embryophyta</taxon>
        <taxon>Tracheophyta</taxon>
        <taxon>Spermatophyta</taxon>
        <taxon>Magnoliopsida</taxon>
        <taxon>Liliopsida</taxon>
        <taxon>Araceae</taxon>
        <taxon>Lemnoideae</taxon>
        <taxon>Spirodela</taxon>
    </lineage>
</organism>
<evidence type="ECO:0000259" key="8">
    <source>
        <dbReference type="PROSITE" id="PS50128"/>
    </source>
</evidence>
<sequence>MRWKVCYFRLLAGCGRAASIKGEEGGGEQMDGSRHHQLQEQEQQVDLEVVGRHALLFDDDSMSAFINSSDVLVPWSGGDASLLIDRFDARHLLPQLPLRGPGRGSYKRITCWSPTAISRIELDAERYRVSFRDQVKKNGAKSGIYRTVPFSYNASGELKSQEDGLEHSCYRPPFPVPEYLLSNLVNYLRVKQGGNPSFGFLMPDHKLHAYFRFLVDHPELSRSVTDTNALYVAGGALSLLGSVYGTGEDDGIPDTSETRETLVKSSKDAASATAPRKLQTSTSRFDDETKAAIKLPPAVSEKPLLSKRSRSSAMIDSAAARSRTKEVTAGSPDSFISKSGADSSRPRAPVVEPPSNLKRMVEKTVEFICRNGKEFEASLIQQDKMNEKFPFLRSSNQYHSYYLKVLQHARETKLPYKNISDHRVGSKAEAKVADDYPSDAWNVEKQFEAPLQLDRKEKFRMVSAQWFLSGQRK</sequence>
<dbReference type="EMBL" id="CACRZD030000015">
    <property type="protein sequence ID" value="CAA6671295.1"/>
    <property type="molecule type" value="Genomic_DNA"/>
</dbReference>
<dbReference type="FunFam" id="1.10.10.790:FF:000002">
    <property type="entry name" value="Splicing factor 3A subunit 1"/>
    <property type="match status" value="1"/>
</dbReference>
<evidence type="ECO:0000256" key="2">
    <source>
        <dbReference type="ARBA" id="ARBA00022737"/>
    </source>
</evidence>
<dbReference type="EMBL" id="LR743602">
    <property type="protein sequence ID" value="CAA2632063.1"/>
    <property type="molecule type" value="Genomic_DNA"/>
</dbReference>
<keyword evidence="10" id="KW-1185">Reference proteome</keyword>
<keyword evidence="1" id="KW-0507">mRNA processing</keyword>
<dbReference type="Proteomes" id="UP001189122">
    <property type="component" value="Unassembled WGS sequence"/>
</dbReference>